<feature type="compositionally biased region" description="Basic residues" evidence="1">
    <location>
        <begin position="130"/>
        <end position="144"/>
    </location>
</feature>
<evidence type="ECO:0000256" key="1">
    <source>
        <dbReference type="SAM" id="MobiDB-lite"/>
    </source>
</evidence>
<dbReference type="EMBL" id="JAEFCI010013226">
    <property type="protein sequence ID" value="KAG5455531.1"/>
    <property type="molecule type" value="Genomic_DNA"/>
</dbReference>
<sequence length="185" mass="20617">MAAAVEIAWEKPAQPREISNLAKTQHASASSPCRLCFAARRKLGSSCQGDAPRLRRKARPRRSRRRWKGGAAEVGTGRDLRNQTASARVGRVRADASRLTPANGGPRETRKLRQRTKKCGRLGSADWKRKAFRLPTQRRVRRPPRYASPAACAASSVPGRRWQRQTRTNRSTAAAPPEPRVLPRP</sequence>
<proteinExistence type="predicted"/>
<name>A0A8H7ZK45_9FUNG</name>
<evidence type="ECO:0000313" key="2">
    <source>
        <dbReference type="EMBL" id="KAG5455531.1"/>
    </source>
</evidence>
<organism evidence="2 3">
    <name type="scientific">Olpidium bornovanus</name>
    <dbReference type="NCBI Taxonomy" id="278681"/>
    <lineage>
        <taxon>Eukaryota</taxon>
        <taxon>Fungi</taxon>
        <taxon>Fungi incertae sedis</taxon>
        <taxon>Olpidiomycota</taxon>
        <taxon>Olpidiomycotina</taxon>
        <taxon>Olpidiomycetes</taxon>
        <taxon>Olpidiales</taxon>
        <taxon>Olpidiaceae</taxon>
        <taxon>Olpidium</taxon>
    </lineage>
</organism>
<keyword evidence="3" id="KW-1185">Reference proteome</keyword>
<feature type="compositionally biased region" description="Low complexity" evidence="1">
    <location>
        <begin position="145"/>
        <end position="158"/>
    </location>
</feature>
<dbReference type="Proteomes" id="UP000673691">
    <property type="component" value="Unassembled WGS sequence"/>
</dbReference>
<comment type="caution">
    <text evidence="2">The sequence shown here is derived from an EMBL/GenBank/DDBJ whole genome shotgun (WGS) entry which is preliminary data.</text>
</comment>
<feature type="compositionally biased region" description="Basic residues" evidence="1">
    <location>
        <begin position="54"/>
        <end position="68"/>
    </location>
</feature>
<reference evidence="2 3" key="1">
    <citation type="journal article" name="Sci. Rep.">
        <title>Genome-scale phylogenetic analyses confirm Olpidium as the closest living zoosporic fungus to the non-flagellated, terrestrial fungi.</title>
        <authorList>
            <person name="Chang Y."/>
            <person name="Rochon D."/>
            <person name="Sekimoto S."/>
            <person name="Wang Y."/>
            <person name="Chovatia M."/>
            <person name="Sandor L."/>
            <person name="Salamov A."/>
            <person name="Grigoriev I.V."/>
            <person name="Stajich J.E."/>
            <person name="Spatafora J.W."/>
        </authorList>
    </citation>
    <scope>NUCLEOTIDE SEQUENCE [LARGE SCALE GENOMIC DNA]</scope>
    <source>
        <strain evidence="2">S191</strain>
    </source>
</reference>
<protein>
    <submittedName>
        <fullName evidence="2">Uncharacterized protein</fullName>
    </submittedName>
</protein>
<dbReference type="AlphaFoldDB" id="A0A8H7ZK45"/>
<gene>
    <name evidence="2" type="ORF">BJ554DRAFT_5026</name>
</gene>
<accession>A0A8H7ZK45</accession>
<feature type="compositionally biased region" description="Pro residues" evidence="1">
    <location>
        <begin position="176"/>
        <end position="185"/>
    </location>
</feature>
<evidence type="ECO:0000313" key="3">
    <source>
        <dbReference type="Proteomes" id="UP000673691"/>
    </source>
</evidence>
<feature type="compositionally biased region" description="Basic residues" evidence="1">
    <location>
        <begin position="110"/>
        <end position="120"/>
    </location>
</feature>
<feature type="region of interest" description="Disordered" evidence="1">
    <location>
        <begin position="46"/>
        <end position="185"/>
    </location>
</feature>